<dbReference type="eggNOG" id="COG1216">
    <property type="taxonomic scope" value="Bacteria"/>
</dbReference>
<dbReference type="PANTHER" id="PTHR43179:SF7">
    <property type="entry name" value="RHAMNOSYLTRANSFERASE WBBL"/>
    <property type="match status" value="1"/>
</dbReference>
<dbReference type="EMBL" id="CM001475">
    <property type="protein sequence ID" value="EIC28188.1"/>
    <property type="molecule type" value="Genomic_DNA"/>
</dbReference>
<dbReference type="Gene3D" id="3.90.550.10">
    <property type="entry name" value="Spore Coat Polysaccharide Biosynthesis Protein SpsA, Chain A"/>
    <property type="match status" value="1"/>
</dbReference>
<proteinExistence type="predicted"/>
<dbReference type="Proteomes" id="UP000005090">
    <property type="component" value="Chromosome"/>
</dbReference>
<evidence type="ECO:0000259" key="1">
    <source>
        <dbReference type="Pfam" id="PF00535"/>
    </source>
</evidence>
<dbReference type="Pfam" id="PF00535">
    <property type="entry name" value="Glycos_transf_2"/>
    <property type="match status" value="1"/>
</dbReference>
<keyword evidence="2" id="KW-0808">Transferase</keyword>
<dbReference type="PANTHER" id="PTHR43179">
    <property type="entry name" value="RHAMNOSYLTRANSFERASE WBBL"/>
    <property type="match status" value="1"/>
</dbReference>
<dbReference type="SUPFAM" id="SSF53448">
    <property type="entry name" value="Nucleotide-diphospho-sugar transferases"/>
    <property type="match status" value="1"/>
</dbReference>
<dbReference type="InterPro" id="IPR001173">
    <property type="entry name" value="Glyco_trans_2-like"/>
</dbReference>
<dbReference type="CDD" id="cd04186">
    <property type="entry name" value="GT_2_like_c"/>
    <property type="match status" value="1"/>
</dbReference>
<name>H8GLZ2_METAL</name>
<organism evidence="2 3">
    <name type="scientific">Methylomicrobium album BG8</name>
    <dbReference type="NCBI Taxonomy" id="686340"/>
    <lineage>
        <taxon>Bacteria</taxon>
        <taxon>Pseudomonadati</taxon>
        <taxon>Pseudomonadota</taxon>
        <taxon>Gammaproteobacteria</taxon>
        <taxon>Methylococcales</taxon>
        <taxon>Methylococcaceae</taxon>
        <taxon>Methylomicrobium</taxon>
    </lineage>
</organism>
<protein>
    <submittedName>
        <fullName evidence="2">Putative glycosyltransferase</fullName>
    </submittedName>
</protein>
<dbReference type="RefSeq" id="WP_005368974.1">
    <property type="nucleotide sequence ID" value="NZ_CM001475.1"/>
</dbReference>
<gene>
    <name evidence="2" type="ORF">Metal_0329</name>
</gene>
<evidence type="ECO:0000313" key="2">
    <source>
        <dbReference type="EMBL" id="EIC28188.1"/>
    </source>
</evidence>
<dbReference type="HOGENOM" id="CLU_023845_0_1_6"/>
<dbReference type="InterPro" id="IPR029044">
    <property type="entry name" value="Nucleotide-diphossugar_trans"/>
</dbReference>
<dbReference type="AlphaFoldDB" id="H8GLZ2"/>
<dbReference type="STRING" id="686340.Metal_0329"/>
<dbReference type="GO" id="GO:0016740">
    <property type="term" value="F:transferase activity"/>
    <property type="evidence" value="ECO:0007669"/>
    <property type="project" value="UniProtKB-KW"/>
</dbReference>
<accession>H8GLZ2</accession>
<feature type="domain" description="Glycosyltransferase 2-like" evidence="1">
    <location>
        <begin position="11"/>
        <end position="168"/>
    </location>
</feature>
<evidence type="ECO:0000313" key="3">
    <source>
        <dbReference type="Proteomes" id="UP000005090"/>
    </source>
</evidence>
<keyword evidence="3" id="KW-1185">Reference proteome</keyword>
<reference evidence="2 3" key="1">
    <citation type="journal article" date="2013" name="Genome Announc.">
        <title>Genome Sequence of the Obligate Gammaproteobacterial Methanotroph Methylomicrobium album Strain BG8.</title>
        <authorList>
            <person name="Kits K.D."/>
            <person name="Kalyuzhnaya M.G."/>
            <person name="Klotz M.G."/>
            <person name="Jetten M.S."/>
            <person name="Op den Camp H.J."/>
            <person name="Vuilleumier S."/>
            <person name="Bringel F."/>
            <person name="Dispirito A.A."/>
            <person name="Murrell J.C."/>
            <person name="Bruce D."/>
            <person name="Cheng J.F."/>
            <person name="Copeland A."/>
            <person name="Goodwin L."/>
            <person name="Hauser L."/>
            <person name="Lajus A."/>
            <person name="Land M.L."/>
            <person name="Lapidus A."/>
            <person name="Lucas S."/>
            <person name="Medigue C."/>
            <person name="Pitluck S."/>
            <person name="Woyke T."/>
            <person name="Zeytun A."/>
            <person name="Stein L.Y."/>
        </authorList>
    </citation>
    <scope>NUCLEOTIDE SEQUENCE [LARGE SCALE GENOMIC DNA]</scope>
    <source>
        <strain evidence="2 3">BG8</strain>
    </source>
</reference>
<sequence length="319" mass="35800">MNDKTPLPTVSVIIVSWNARDYLKKCLKSLAGGMCSYPMEIIVVDNASSDGSAECVAAEFPHVRLIRNADNLGFAKANNIGVVASRGQYLAFINSDVEVLPDCLTRLVDYVEAHPEVGMAGPFIIGGDGRMQRSCRGFPGVWNMFCRALALDTLFRSVRLFSGYSMAYWSQDSLRPVDILSGCFWLVRRPALDRVGLLDEAFFIYGEDMDWCKRFWKHGWKVVFYPEAKAIHYGGASSSNAPVRFYIERQKADLQYWRKHHSPPAVAAYLLISCLHMALRLAGYACVMLLDPATQSGKYKMKRSWACLKWIVSGKAEHA</sequence>